<protein>
    <recommendedName>
        <fullName evidence="2">C4-type zinc ribbon domain-containing protein</fullName>
    </recommendedName>
</protein>
<dbReference type="Proteomes" id="UP000316008">
    <property type="component" value="Unassembled WGS sequence"/>
</dbReference>
<keyword evidence="1" id="KW-0175">Coiled coil</keyword>
<dbReference type="EMBL" id="VLPL01000005">
    <property type="protein sequence ID" value="TSJ42356.1"/>
    <property type="molecule type" value="Genomic_DNA"/>
</dbReference>
<dbReference type="PANTHER" id="PTHR39082:SF1">
    <property type="entry name" value="SCAVENGER RECEPTOR CLASS A MEMBER 3"/>
    <property type="match status" value="1"/>
</dbReference>
<name>A0A556MQZ6_9FLAO</name>
<dbReference type="PANTHER" id="PTHR39082">
    <property type="entry name" value="PHOSPHOLIPASE C-BETA-2-RELATED"/>
    <property type="match status" value="1"/>
</dbReference>
<feature type="coiled-coil region" evidence="1">
    <location>
        <begin position="122"/>
        <end position="160"/>
    </location>
</feature>
<evidence type="ECO:0000259" key="2">
    <source>
        <dbReference type="Pfam" id="PF02591"/>
    </source>
</evidence>
<dbReference type="RefSeq" id="WP_144333311.1">
    <property type="nucleotide sequence ID" value="NZ_VLPL01000005.1"/>
</dbReference>
<evidence type="ECO:0000256" key="1">
    <source>
        <dbReference type="SAM" id="Coils"/>
    </source>
</evidence>
<proteinExistence type="predicted"/>
<dbReference type="AlphaFoldDB" id="A0A556MQZ6"/>
<reference evidence="3 4" key="1">
    <citation type="submission" date="2019-07" db="EMBL/GenBank/DDBJ databases">
        <authorList>
            <person name="Huq M.A."/>
        </authorList>
    </citation>
    <scope>NUCLEOTIDE SEQUENCE [LARGE SCALE GENOMIC DNA]</scope>
    <source>
        <strain evidence="3 4">MAH-3</strain>
    </source>
</reference>
<evidence type="ECO:0000313" key="3">
    <source>
        <dbReference type="EMBL" id="TSJ42356.1"/>
    </source>
</evidence>
<dbReference type="InterPro" id="IPR003743">
    <property type="entry name" value="Zf-RING_7"/>
</dbReference>
<feature type="coiled-coil region" evidence="1">
    <location>
        <begin position="43"/>
        <end position="98"/>
    </location>
</feature>
<organism evidence="3 4">
    <name type="scientific">Fluviicola chungangensis</name>
    <dbReference type="NCBI Taxonomy" id="2597671"/>
    <lineage>
        <taxon>Bacteria</taxon>
        <taxon>Pseudomonadati</taxon>
        <taxon>Bacteroidota</taxon>
        <taxon>Flavobacteriia</taxon>
        <taxon>Flavobacteriales</taxon>
        <taxon>Crocinitomicaceae</taxon>
        <taxon>Fluviicola</taxon>
    </lineage>
</organism>
<sequence>MAAKASTKETTVAEKLDALYALQKIDSQIDKIRTVRGELPLEVQDLEDEIEGLETRIKNLQEEAKELDTEVADRKIAIKDAEAAIVKFKDQQNNVRNNREFESLAKEIEYQELEIKLHDKRMKEAKIKITSKKEVLDEAKERLELRKGDLKVKQDELNEIVGETQKEEEALIAQSEKAKSLIDSRLIAAYDRLRSNAKNGLAVVGVDRDSCGGCFNKIPPQRQLDIDTRRKVIVCEHCGRILVPAEVVEQD</sequence>
<comment type="caution">
    <text evidence="3">The sequence shown here is derived from an EMBL/GenBank/DDBJ whole genome shotgun (WGS) entry which is preliminary data.</text>
</comment>
<accession>A0A556MQZ6</accession>
<dbReference type="OrthoDB" id="9795058at2"/>
<dbReference type="InterPro" id="IPR052376">
    <property type="entry name" value="Oxidative_Scav/Glycosyltrans"/>
</dbReference>
<evidence type="ECO:0000313" key="4">
    <source>
        <dbReference type="Proteomes" id="UP000316008"/>
    </source>
</evidence>
<dbReference type="Pfam" id="PF02591">
    <property type="entry name" value="Zn_ribbon_9"/>
    <property type="match status" value="1"/>
</dbReference>
<gene>
    <name evidence="3" type="ORF">FO442_11350</name>
</gene>
<feature type="domain" description="C4-type zinc ribbon" evidence="2">
    <location>
        <begin position="210"/>
        <end position="242"/>
    </location>
</feature>
<keyword evidence="4" id="KW-1185">Reference proteome</keyword>
<dbReference type="Gene3D" id="1.10.287.1490">
    <property type="match status" value="1"/>
</dbReference>